<organism evidence="3 4">
    <name type="scientific">Thalassiosira pseudonana</name>
    <name type="common">Marine diatom</name>
    <name type="synonym">Cyclotella nana</name>
    <dbReference type="NCBI Taxonomy" id="35128"/>
    <lineage>
        <taxon>Eukaryota</taxon>
        <taxon>Sar</taxon>
        <taxon>Stramenopiles</taxon>
        <taxon>Ochrophyta</taxon>
        <taxon>Bacillariophyta</taxon>
        <taxon>Coscinodiscophyceae</taxon>
        <taxon>Thalassiosirophycidae</taxon>
        <taxon>Thalassiosirales</taxon>
        <taxon>Thalassiosiraceae</taxon>
        <taxon>Thalassiosira</taxon>
    </lineage>
</organism>
<reference evidence="3 4" key="2">
    <citation type="journal article" date="2008" name="Nature">
        <title>The Phaeodactylum genome reveals the evolutionary history of diatom genomes.</title>
        <authorList>
            <person name="Bowler C."/>
            <person name="Allen A.E."/>
            <person name="Badger J.H."/>
            <person name="Grimwood J."/>
            <person name="Jabbari K."/>
            <person name="Kuo A."/>
            <person name="Maheswari U."/>
            <person name="Martens C."/>
            <person name="Maumus F."/>
            <person name="Otillar R.P."/>
            <person name="Rayko E."/>
            <person name="Salamov A."/>
            <person name="Vandepoele K."/>
            <person name="Beszteri B."/>
            <person name="Gruber A."/>
            <person name="Heijde M."/>
            <person name="Katinka M."/>
            <person name="Mock T."/>
            <person name="Valentin K."/>
            <person name="Verret F."/>
            <person name="Berges J.A."/>
            <person name="Brownlee C."/>
            <person name="Cadoret J.P."/>
            <person name="Chiovitti A."/>
            <person name="Choi C.J."/>
            <person name="Coesel S."/>
            <person name="De Martino A."/>
            <person name="Detter J.C."/>
            <person name="Durkin C."/>
            <person name="Falciatore A."/>
            <person name="Fournet J."/>
            <person name="Haruta M."/>
            <person name="Huysman M.J."/>
            <person name="Jenkins B.D."/>
            <person name="Jiroutova K."/>
            <person name="Jorgensen R.E."/>
            <person name="Joubert Y."/>
            <person name="Kaplan A."/>
            <person name="Kroger N."/>
            <person name="Kroth P.G."/>
            <person name="La Roche J."/>
            <person name="Lindquist E."/>
            <person name="Lommer M."/>
            <person name="Martin-Jezequel V."/>
            <person name="Lopez P.J."/>
            <person name="Lucas S."/>
            <person name="Mangogna M."/>
            <person name="McGinnis K."/>
            <person name="Medlin L.K."/>
            <person name="Montsant A."/>
            <person name="Oudot-Le Secq M.P."/>
            <person name="Napoli C."/>
            <person name="Obornik M."/>
            <person name="Parker M.S."/>
            <person name="Petit J.L."/>
            <person name="Porcel B.M."/>
            <person name="Poulsen N."/>
            <person name="Robison M."/>
            <person name="Rychlewski L."/>
            <person name="Rynearson T.A."/>
            <person name="Schmutz J."/>
            <person name="Shapiro H."/>
            <person name="Siaut M."/>
            <person name="Stanley M."/>
            <person name="Sussman M.R."/>
            <person name="Taylor A.R."/>
            <person name="Vardi A."/>
            <person name="von Dassow P."/>
            <person name="Vyverman W."/>
            <person name="Willis A."/>
            <person name="Wyrwicz L.S."/>
            <person name="Rokhsar D.S."/>
            <person name="Weissenbach J."/>
            <person name="Armbrust E.V."/>
            <person name="Green B.R."/>
            <person name="Van de Peer Y."/>
            <person name="Grigoriev I.V."/>
        </authorList>
    </citation>
    <scope>NUCLEOTIDE SEQUENCE [LARGE SCALE GENOMIC DNA]</scope>
    <source>
        <strain evidence="3 4">CCMP1335</strain>
    </source>
</reference>
<gene>
    <name evidence="3" type="ORF">THAPS_23494</name>
</gene>
<feature type="compositionally biased region" description="Gly residues" evidence="1">
    <location>
        <begin position="1283"/>
        <end position="1297"/>
    </location>
</feature>
<feature type="compositionally biased region" description="Basic and acidic residues" evidence="1">
    <location>
        <begin position="1710"/>
        <end position="1724"/>
    </location>
</feature>
<feature type="region of interest" description="Disordered" evidence="1">
    <location>
        <begin position="1688"/>
        <end position="1739"/>
    </location>
</feature>
<feature type="compositionally biased region" description="Polar residues" evidence="1">
    <location>
        <begin position="1698"/>
        <end position="1709"/>
    </location>
</feature>
<sequence length="1739" mass="180775">MSKAIILGEQTITTGEDATDDFKGLPSRSNTPIDKLLKVLLLTTIEPLLLHPAVSFAATDGAVKAATDGVEAASSSSTSELGTVLYNIYMSVSFMMASLFSLFASILDQFPINLATVIALVTIGVSVLVFRQIEMQERSNFEDIMDDFSMNVPSQSTRFFPTQSFPPSMPSARYPTEIIPTPSAPLPSTAKRRVFQQPTSRLSTPPPTMQMIATTAVPSTALYSQNSRAPASIPTAETRRRRAIPSKGGDQARTSLGTERSLLNELMTQPRYEEVYEEKKEFKEETLESRGKQFFSSLTSSLRPTPQLAPLPALTIPRDVPQKSFLNELMTEASYNQQDNLSRFQIEPQRPTELPTAVMMPRKNRAPKPIVEPIARLSLGTEKSYMSELISQGAESYEMTDSDSSYYPQRQRKQFNDDGYYGEYGDNDMSSQNPYIREGDQFRVGSDASFSPPKKPNGSFTAKLTTGINSIKSKLAELTGSSSSDSTSDYSPMNSIGQEERPGSRFNKMAGSSTQSSSPSKMGGSSMKASSPKMAAAGSKTQFGLSNNPVKEDMKSLAGRISPGTKSSLKGGSSPLKSAAGVGTSGVMGMKMNSGLTEGMKGKTSAMLTKKIGASSAMPSKKMGMPSKASTSSPFGARQPGFASGSSGMQKGSTPSKSTVSGMKNNRIGLGSSPFGAPGGGIKSKTSTMPASNGIGGMNKSMIASSIKGSAASPVHMQTAGAKGSSMQKQSSPFGAPSGGTKSKNSSMPTSTISKLMGTGQTSMKGSVSPKQSLKAPSSSQSPMKKNFGASSVPPKSIGGGSGGFAMKGKESSFGAKQSSFKGSPATKQGLSSGMMKNTAGSQPSSPFGAQQGSFGGSATSASPKSIGGGSGGFAMKGKESSFGAKQSSFKGSPATKQGLSSGMMKNTAGSQPSSPFGAKQGSFGGSATSASPKSIGGGSGGFAMKGKESSFGAKQSSFKGSPTTKQGLSSGMMKNTAGSQPSSPFGAKQGSFGGPATSASPKSIGGGSGGFAMKGKESSFGAKQSSFKGSPATKQGLSSGMMKNTAGRQPSSPFGAQQSLSSRLTKNASKLTTETDESTPEGFGGFLSGMVDKAKNIMKGRDPEEALSNNSFPKSAGPAISKSKSFGPSSAFGSSPLGGGGMMKASPNGASFGGKSSGSLGGKAGGSSPFGSPTGGGGMLKTSGGAMFGRTGGSSSLGGTSMMGGVSGGNDVLKVALEVWGARPQCKSRVVLAHRLVGLEEPCPLYIDDASSLFDRCSSSSAFGSSPLGGGGMMKASPNGASFGGKSSGSLGGKAGGSSPFGSPTGGGGMLKTSGGAMFGKTGGSSSLGGTSMTGGVSGSKGGLGSMGSSSPMQKQSGFGSSSGGFDGSNSGAISYLNSVGNSRGSNASVGPRSSSRIGSPSTSVYGSSSSRSNISSNYDEPLSAAERREMEQKWTTVQREYSPSESWDYSNESFMNDDVVRASSFYSRNTDRPILTGSDVSGLGAIDHNKNLAITRQNDIFATYSEDSSLGNQFNYRSGKDIGRKSSNSNSVFGDDFLQDRTNFADLSPFPDSQRSSPQRSSIDYSQWQQSVEGSYDGYRGQSLIDYQVKRGPNTKTDTFSQNNSHQPHPGQSQYFTTAPKEIGSFSKPQYSQWGHVGQSLVDKQYKTPARSSFSSVSAMYNGGGRQSFADSTNTYMNSRYVDPQLRRYDDESDMYSGSSNTFNMNSRSDDPPQDSERRIHDDEFDSYYNDDFDNYY</sequence>
<feature type="region of interest" description="Disordered" evidence="1">
    <location>
        <begin position="616"/>
        <end position="689"/>
    </location>
</feature>
<feature type="region of interest" description="Disordered" evidence="1">
    <location>
        <begin position="224"/>
        <end position="255"/>
    </location>
</feature>
<feature type="region of interest" description="Disordered" evidence="1">
    <location>
        <begin position="1594"/>
        <end position="1617"/>
    </location>
</feature>
<reference evidence="3 4" key="1">
    <citation type="journal article" date="2004" name="Science">
        <title>The genome of the diatom Thalassiosira pseudonana: ecology, evolution, and metabolism.</title>
        <authorList>
            <person name="Armbrust E.V."/>
            <person name="Berges J.A."/>
            <person name="Bowler C."/>
            <person name="Green B.R."/>
            <person name="Martinez D."/>
            <person name="Putnam N.H."/>
            <person name="Zhou S."/>
            <person name="Allen A.E."/>
            <person name="Apt K.E."/>
            <person name="Bechner M."/>
            <person name="Brzezinski M.A."/>
            <person name="Chaal B.K."/>
            <person name="Chiovitti A."/>
            <person name="Davis A.K."/>
            <person name="Demarest M.S."/>
            <person name="Detter J.C."/>
            <person name="Glavina T."/>
            <person name="Goodstein D."/>
            <person name="Hadi M.Z."/>
            <person name="Hellsten U."/>
            <person name="Hildebrand M."/>
            <person name="Jenkins B.D."/>
            <person name="Jurka J."/>
            <person name="Kapitonov V.V."/>
            <person name="Kroger N."/>
            <person name="Lau W.W."/>
            <person name="Lane T.W."/>
            <person name="Larimer F.W."/>
            <person name="Lippmeier J.C."/>
            <person name="Lucas S."/>
            <person name="Medina M."/>
            <person name="Montsant A."/>
            <person name="Obornik M."/>
            <person name="Parker M.S."/>
            <person name="Palenik B."/>
            <person name="Pazour G.J."/>
            <person name="Richardson P.M."/>
            <person name="Rynearson T.A."/>
            <person name="Saito M.A."/>
            <person name="Schwartz D.C."/>
            <person name="Thamatrakoln K."/>
            <person name="Valentin K."/>
            <person name="Vardi A."/>
            <person name="Wilkerson F.P."/>
            <person name="Rokhsar D.S."/>
        </authorList>
    </citation>
    <scope>NUCLEOTIDE SEQUENCE [LARGE SCALE GENOMIC DNA]</scope>
    <source>
        <strain evidence="3 4">CCMP1335</strain>
    </source>
</reference>
<feature type="transmembrane region" description="Helical" evidence="2">
    <location>
        <begin position="84"/>
        <end position="103"/>
    </location>
</feature>
<feature type="region of interest" description="Disordered" evidence="1">
    <location>
        <begin position="709"/>
        <end position="1088"/>
    </location>
</feature>
<dbReference type="OMA" id="GGFAMKG"/>
<feature type="compositionally biased region" description="Polar residues" evidence="1">
    <location>
        <begin position="953"/>
        <end position="984"/>
    </location>
</feature>
<keyword evidence="2" id="KW-0812">Transmembrane</keyword>
<dbReference type="InParanoid" id="B5YN69"/>
<feature type="compositionally biased region" description="Polar residues" evidence="1">
    <location>
        <begin position="815"/>
        <end position="862"/>
    </location>
</feature>
<feature type="region of interest" description="Disordered" evidence="1">
    <location>
        <begin position="1103"/>
        <end position="1194"/>
    </location>
</feature>
<feature type="compositionally biased region" description="Polar residues" evidence="1">
    <location>
        <begin position="740"/>
        <end position="784"/>
    </location>
</feature>
<dbReference type="KEGG" id="tps:THAPS_23494"/>
<protein>
    <submittedName>
        <fullName evidence="3">Uncharacterized protein</fullName>
    </submittedName>
</protein>
<feature type="compositionally biased region" description="Gly residues" evidence="1">
    <location>
        <begin position="1318"/>
        <end position="1347"/>
    </location>
</feature>
<evidence type="ECO:0000256" key="2">
    <source>
        <dbReference type="SAM" id="Phobius"/>
    </source>
</evidence>
<feature type="compositionally biased region" description="Low complexity" evidence="1">
    <location>
        <begin position="1390"/>
        <end position="1418"/>
    </location>
</feature>
<feature type="compositionally biased region" description="Low complexity" evidence="1">
    <location>
        <begin position="481"/>
        <end position="491"/>
    </location>
</feature>
<feature type="region of interest" description="Disordered" evidence="1">
    <location>
        <begin position="477"/>
        <end position="585"/>
    </location>
</feature>
<feature type="compositionally biased region" description="Low complexity" evidence="1">
    <location>
        <begin position="1550"/>
        <end position="1564"/>
    </location>
</feature>
<feature type="transmembrane region" description="Helical" evidence="2">
    <location>
        <begin position="110"/>
        <end position="130"/>
    </location>
</feature>
<dbReference type="EMBL" id="CP001160">
    <property type="protein sequence ID" value="ACI64932.1"/>
    <property type="molecule type" value="Genomic_DNA"/>
</dbReference>
<dbReference type="PaxDb" id="35128-Thaps23494"/>
<feature type="compositionally biased region" description="Low complexity" evidence="1">
    <location>
        <begin position="1122"/>
        <end position="1136"/>
    </location>
</feature>
<evidence type="ECO:0000256" key="1">
    <source>
        <dbReference type="SAM" id="MobiDB-lite"/>
    </source>
</evidence>
<keyword evidence="4" id="KW-1185">Reference proteome</keyword>
<proteinExistence type="predicted"/>
<feature type="compositionally biased region" description="Polar residues" evidence="1">
    <location>
        <begin position="644"/>
        <end position="664"/>
    </location>
</feature>
<feature type="compositionally biased region" description="Low complexity" evidence="1">
    <location>
        <begin position="562"/>
        <end position="578"/>
    </location>
</feature>
<feature type="compositionally biased region" description="Polar residues" evidence="1">
    <location>
        <begin position="884"/>
        <end position="915"/>
    </location>
</feature>
<feature type="region of interest" description="Disordered" evidence="1">
    <location>
        <begin position="1385"/>
        <end position="1428"/>
    </location>
</feature>
<evidence type="ECO:0000313" key="3">
    <source>
        <dbReference type="EMBL" id="ACI64932.1"/>
    </source>
</evidence>
<dbReference type="HOGENOM" id="CLU_239749_0_0_1"/>
<keyword evidence="2" id="KW-0472">Membrane</keyword>
<feature type="compositionally biased region" description="Polar residues" evidence="1">
    <location>
        <begin position="1596"/>
        <end position="1617"/>
    </location>
</feature>
<feature type="compositionally biased region" description="Low complexity" evidence="1">
    <location>
        <begin position="509"/>
        <end position="540"/>
    </location>
</feature>
<evidence type="ECO:0000313" key="4">
    <source>
        <dbReference type="Proteomes" id="UP000001449"/>
    </source>
</evidence>
<keyword evidence="2" id="KW-1133">Transmembrane helix</keyword>
<feature type="compositionally biased region" description="Gly residues" evidence="1">
    <location>
        <begin position="1152"/>
        <end position="1166"/>
    </location>
</feature>
<dbReference type="GeneID" id="7444154"/>
<accession>B5YN69</accession>
<dbReference type="Proteomes" id="UP000001449">
    <property type="component" value="Chromosome 7"/>
</dbReference>
<name>B5YN69_THAPS</name>
<feature type="region of interest" description="Disordered" evidence="1">
    <location>
        <begin position="413"/>
        <end position="463"/>
    </location>
</feature>
<feature type="compositionally biased region" description="Acidic residues" evidence="1">
    <location>
        <begin position="1725"/>
        <end position="1739"/>
    </location>
</feature>
<dbReference type="RefSeq" id="XP_002296215.1">
    <property type="nucleotide sequence ID" value="XM_002296179.1"/>
</dbReference>
<feature type="compositionally biased region" description="Polar residues" evidence="1">
    <location>
        <begin position="1022"/>
        <end position="1073"/>
    </location>
</feature>
<feature type="region of interest" description="Disordered" evidence="1">
    <location>
        <begin position="1546"/>
        <end position="1570"/>
    </location>
</feature>
<feature type="region of interest" description="Disordered" evidence="1">
    <location>
        <begin position="1266"/>
        <end position="1366"/>
    </location>
</feature>